<dbReference type="Pfam" id="PF00632">
    <property type="entry name" value="HECT"/>
    <property type="match status" value="1"/>
</dbReference>
<reference evidence="9" key="1">
    <citation type="submission" date="2021-01" db="EMBL/GenBank/DDBJ databases">
        <authorList>
            <person name="Corre E."/>
            <person name="Pelletier E."/>
            <person name="Niang G."/>
            <person name="Scheremetjew M."/>
            <person name="Finn R."/>
            <person name="Kale V."/>
            <person name="Holt S."/>
            <person name="Cochrane G."/>
            <person name="Meng A."/>
            <person name="Brown T."/>
            <person name="Cohen L."/>
        </authorList>
    </citation>
    <scope>NUCLEOTIDE SEQUENCE</scope>
    <source>
        <strain evidence="9">CCMP3107</strain>
    </source>
</reference>
<evidence type="ECO:0000256" key="5">
    <source>
        <dbReference type="ARBA" id="ARBA00022786"/>
    </source>
</evidence>
<evidence type="ECO:0000313" key="9">
    <source>
        <dbReference type="EMBL" id="CAE0627546.1"/>
    </source>
</evidence>
<dbReference type="InterPro" id="IPR050409">
    <property type="entry name" value="E3_ubiq-protein_ligase"/>
</dbReference>
<dbReference type="SUPFAM" id="SSF56204">
    <property type="entry name" value="Hect, E3 ligase catalytic domain"/>
    <property type="match status" value="1"/>
</dbReference>
<evidence type="ECO:0000256" key="1">
    <source>
        <dbReference type="ARBA" id="ARBA00000885"/>
    </source>
</evidence>
<dbReference type="EC" id="2.3.2.26" evidence="3"/>
<dbReference type="GO" id="GO:0061630">
    <property type="term" value="F:ubiquitin protein ligase activity"/>
    <property type="evidence" value="ECO:0007669"/>
    <property type="project" value="UniProtKB-EC"/>
</dbReference>
<feature type="active site" description="Glycyl thioester intermediate" evidence="6">
    <location>
        <position position="306"/>
    </location>
</feature>
<evidence type="ECO:0000256" key="2">
    <source>
        <dbReference type="ARBA" id="ARBA00004906"/>
    </source>
</evidence>
<keyword evidence="5 6" id="KW-0833">Ubl conjugation pathway</keyword>
<dbReference type="EMBL" id="HBIU01013555">
    <property type="protein sequence ID" value="CAE0627546.1"/>
    <property type="molecule type" value="Transcribed_RNA"/>
</dbReference>
<dbReference type="AlphaFoldDB" id="A0A7S3UXC4"/>
<dbReference type="InterPro" id="IPR035983">
    <property type="entry name" value="Hect_E3_ubiquitin_ligase"/>
</dbReference>
<dbReference type="Gene3D" id="3.90.1750.10">
    <property type="entry name" value="Hect, E3 ligase catalytic domains"/>
    <property type="match status" value="1"/>
</dbReference>
<evidence type="ECO:0000259" key="8">
    <source>
        <dbReference type="PROSITE" id="PS50237"/>
    </source>
</evidence>
<dbReference type="PROSITE" id="PS50237">
    <property type="entry name" value="HECT"/>
    <property type="match status" value="1"/>
</dbReference>
<feature type="compositionally biased region" description="Low complexity" evidence="7">
    <location>
        <begin position="15"/>
        <end position="26"/>
    </location>
</feature>
<evidence type="ECO:0000256" key="7">
    <source>
        <dbReference type="SAM" id="MobiDB-lite"/>
    </source>
</evidence>
<proteinExistence type="predicted"/>
<comment type="catalytic activity">
    <reaction evidence="1">
        <text>S-ubiquitinyl-[E2 ubiquitin-conjugating enzyme]-L-cysteine + [acceptor protein]-L-lysine = [E2 ubiquitin-conjugating enzyme]-L-cysteine + N(6)-ubiquitinyl-[acceptor protein]-L-lysine.</text>
        <dbReference type="EC" id="2.3.2.26"/>
    </reaction>
</comment>
<dbReference type="GO" id="GO:0006511">
    <property type="term" value="P:ubiquitin-dependent protein catabolic process"/>
    <property type="evidence" value="ECO:0007669"/>
    <property type="project" value="TreeGrafter"/>
</dbReference>
<dbReference type="Gene3D" id="3.30.2410.10">
    <property type="entry name" value="Hect, E3 ligase catalytic domain"/>
    <property type="match status" value="1"/>
</dbReference>
<comment type="pathway">
    <text evidence="2">Protein modification; protein ubiquitination.</text>
</comment>
<keyword evidence="4" id="KW-0808">Transferase</keyword>
<accession>A0A7S3UXC4</accession>
<dbReference type="Gene3D" id="3.30.2160.10">
    <property type="entry name" value="Hect, E3 ligase catalytic domain"/>
    <property type="match status" value="1"/>
</dbReference>
<sequence>MTAMWAEGRRTPVRAAEQTEQENAAQSDELHNKPESDFWTFAPFFEKVDSRSPLVIPRAYGDDFDQVSRYFQTAGRVLGLSIKQAAPLGVRIPKAVWAIILGREPTIEECLAEDPVTARSLRQVLALENEEELAALDLTFAVPLPGGKEAELKPGGAAAPVTLASRGEYARLFARRAATRGAEREVAALRLGLTDVVPPGLLAVLHPAEIYEAVAGPDTVDLARLERATEYVINGEVNRGSGAHPLARAFWEVAAALAPPALRALLRFWSGSAHPPFAGADREEEVWTITFDHSDNPSNLPQATTCDRNLFLPPYKSKEELKKKLLMAMEFGAAGFDPDRS</sequence>
<dbReference type="GO" id="GO:0000209">
    <property type="term" value="P:protein polyubiquitination"/>
    <property type="evidence" value="ECO:0007669"/>
    <property type="project" value="TreeGrafter"/>
</dbReference>
<evidence type="ECO:0000256" key="3">
    <source>
        <dbReference type="ARBA" id="ARBA00012485"/>
    </source>
</evidence>
<gene>
    <name evidence="9" type="ORF">HAKA00212_LOCUS6224</name>
</gene>
<feature type="domain" description="HECT" evidence="8">
    <location>
        <begin position="34"/>
        <end position="339"/>
    </location>
</feature>
<dbReference type="PANTHER" id="PTHR11254">
    <property type="entry name" value="HECT DOMAIN UBIQUITIN-PROTEIN LIGASE"/>
    <property type="match status" value="1"/>
</dbReference>
<organism evidence="9">
    <name type="scientific">Heterosigma akashiwo</name>
    <name type="common">Chromophytic alga</name>
    <name type="synonym">Heterosigma carterae</name>
    <dbReference type="NCBI Taxonomy" id="2829"/>
    <lineage>
        <taxon>Eukaryota</taxon>
        <taxon>Sar</taxon>
        <taxon>Stramenopiles</taxon>
        <taxon>Ochrophyta</taxon>
        <taxon>Raphidophyceae</taxon>
        <taxon>Chattonellales</taxon>
        <taxon>Chattonellaceae</taxon>
        <taxon>Heterosigma</taxon>
    </lineage>
</organism>
<protein>
    <recommendedName>
        <fullName evidence="3">HECT-type E3 ubiquitin transferase</fullName>
        <ecNumber evidence="3">2.3.2.26</ecNumber>
    </recommendedName>
</protein>
<dbReference type="SMART" id="SM00119">
    <property type="entry name" value="HECTc"/>
    <property type="match status" value="1"/>
</dbReference>
<name>A0A7S3UXC4_HETAK</name>
<evidence type="ECO:0000256" key="6">
    <source>
        <dbReference type="PROSITE-ProRule" id="PRU00104"/>
    </source>
</evidence>
<dbReference type="InterPro" id="IPR000569">
    <property type="entry name" value="HECT_dom"/>
</dbReference>
<dbReference type="PANTHER" id="PTHR11254:SF67">
    <property type="entry name" value="E3 UBIQUITIN-PROTEIN LIGASE HUWE1"/>
    <property type="match status" value="1"/>
</dbReference>
<feature type="region of interest" description="Disordered" evidence="7">
    <location>
        <begin position="1"/>
        <end position="32"/>
    </location>
</feature>
<evidence type="ECO:0000256" key="4">
    <source>
        <dbReference type="ARBA" id="ARBA00022679"/>
    </source>
</evidence>
<dbReference type="GO" id="GO:0005737">
    <property type="term" value="C:cytoplasm"/>
    <property type="evidence" value="ECO:0007669"/>
    <property type="project" value="TreeGrafter"/>
</dbReference>